<dbReference type="Gene3D" id="3.40.50.1240">
    <property type="entry name" value="Phosphoglycerate mutase-like"/>
    <property type="match status" value="1"/>
</dbReference>
<evidence type="ECO:0000313" key="1">
    <source>
        <dbReference type="EMBL" id="TKA79733.1"/>
    </source>
</evidence>
<gene>
    <name evidence="1" type="ORF">B0A55_04359</name>
</gene>
<dbReference type="InterPro" id="IPR029033">
    <property type="entry name" value="His_PPase_superfam"/>
</dbReference>
<comment type="caution">
    <text evidence="1">The sequence shown here is derived from an EMBL/GenBank/DDBJ whole genome shotgun (WGS) entry which is preliminary data.</text>
</comment>
<dbReference type="CDD" id="cd07067">
    <property type="entry name" value="HP_PGM_like"/>
    <property type="match status" value="1"/>
</dbReference>
<dbReference type="SMART" id="SM00855">
    <property type="entry name" value="PGAM"/>
    <property type="match status" value="1"/>
</dbReference>
<dbReference type="SUPFAM" id="SSF53254">
    <property type="entry name" value="Phosphoglycerate mutase-like"/>
    <property type="match status" value="1"/>
</dbReference>
<dbReference type="InterPro" id="IPR050275">
    <property type="entry name" value="PGM_Phosphatase"/>
</dbReference>
<dbReference type="Proteomes" id="UP000309340">
    <property type="component" value="Unassembled WGS sequence"/>
</dbReference>
<dbReference type="AlphaFoldDB" id="A0A4U0XW16"/>
<dbReference type="PANTHER" id="PTHR48100:SF54">
    <property type="entry name" value="PHOSPHATASE SPAC5H10.03-RELATED"/>
    <property type="match status" value="1"/>
</dbReference>
<dbReference type="EMBL" id="NAJQ01000083">
    <property type="protein sequence ID" value="TKA79733.1"/>
    <property type="molecule type" value="Genomic_DNA"/>
</dbReference>
<name>A0A4U0XW16_9PEZI</name>
<accession>A0A4U0XW16</accession>
<dbReference type="Pfam" id="PF00300">
    <property type="entry name" value="His_Phos_1"/>
    <property type="match status" value="1"/>
</dbReference>
<proteinExistence type="predicted"/>
<dbReference type="PANTHER" id="PTHR48100">
    <property type="entry name" value="BROAD-SPECIFICITY PHOSPHATASE YOR283W-RELATED"/>
    <property type="match status" value="1"/>
</dbReference>
<dbReference type="OrthoDB" id="496981at2759"/>
<reference evidence="1 2" key="1">
    <citation type="submission" date="2017-03" db="EMBL/GenBank/DDBJ databases">
        <title>Genomes of endolithic fungi from Antarctica.</title>
        <authorList>
            <person name="Coleine C."/>
            <person name="Masonjones S."/>
            <person name="Stajich J.E."/>
        </authorList>
    </citation>
    <scope>NUCLEOTIDE SEQUENCE [LARGE SCALE GENOMIC DNA]</scope>
    <source>
        <strain evidence="1 2">CCFEE 5184</strain>
    </source>
</reference>
<evidence type="ECO:0000313" key="2">
    <source>
        <dbReference type="Proteomes" id="UP000309340"/>
    </source>
</evidence>
<dbReference type="GO" id="GO:0016791">
    <property type="term" value="F:phosphatase activity"/>
    <property type="evidence" value="ECO:0007669"/>
    <property type="project" value="TreeGrafter"/>
</dbReference>
<protein>
    <recommendedName>
        <fullName evidence="3">Phosphoglycerate mutase-like protein</fullName>
    </recommendedName>
</protein>
<evidence type="ECO:0008006" key="3">
    <source>
        <dbReference type="Google" id="ProtNLM"/>
    </source>
</evidence>
<dbReference type="GO" id="GO:0005737">
    <property type="term" value="C:cytoplasm"/>
    <property type="evidence" value="ECO:0007669"/>
    <property type="project" value="TreeGrafter"/>
</dbReference>
<dbReference type="InterPro" id="IPR013078">
    <property type="entry name" value="His_Pase_superF_clade-1"/>
</dbReference>
<organism evidence="1 2">
    <name type="scientific">Friedmanniomyces simplex</name>
    <dbReference type="NCBI Taxonomy" id="329884"/>
    <lineage>
        <taxon>Eukaryota</taxon>
        <taxon>Fungi</taxon>
        <taxon>Dikarya</taxon>
        <taxon>Ascomycota</taxon>
        <taxon>Pezizomycotina</taxon>
        <taxon>Dothideomycetes</taxon>
        <taxon>Dothideomycetidae</taxon>
        <taxon>Mycosphaerellales</taxon>
        <taxon>Teratosphaeriaceae</taxon>
        <taxon>Friedmanniomyces</taxon>
    </lineage>
</organism>
<sequence length="235" mass="26035">MAPDSRIILTRHAQAEHNVTFDWSIHDAPLTPLGKKQAASLAPQIPDLQQEVDLIATSPLTRTIQTTRRGWAPAIQRLGLANVVLLPQAQEVNDLPCDTGRPRKAIESEADFQGLDLAPLTEDWTSKRDFWAPDEETVAARARWVRQWLRARPERTIVLVAHGDILRRIVAGPAGPSRVMWKNAEARVYRFDPAFVEGEECFLDERGVVAAAGGYDITSSEMDLVAGEGEVEGKL</sequence>
<keyword evidence="2" id="KW-1185">Reference proteome</keyword>